<evidence type="ECO:0000313" key="2">
    <source>
        <dbReference type="Proteomes" id="UP001165064"/>
    </source>
</evidence>
<comment type="caution">
    <text evidence="1">The sequence shown here is derived from an EMBL/GenBank/DDBJ whole genome shotgun (WGS) entry which is preliminary data.</text>
</comment>
<keyword evidence="2" id="KW-1185">Reference proteome</keyword>
<accession>A0ACB5TFF3</accession>
<evidence type="ECO:0000313" key="1">
    <source>
        <dbReference type="EMBL" id="GME87394.1"/>
    </source>
</evidence>
<proteinExistence type="predicted"/>
<organism evidence="1 2">
    <name type="scientific">Ambrosiozyma monospora</name>
    <name type="common">Yeast</name>
    <name type="synonym">Endomycopsis monosporus</name>
    <dbReference type="NCBI Taxonomy" id="43982"/>
    <lineage>
        <taxon>Eukaryota</taxon>
        <taxon>Fungi</taxon>
        <taxon>Dikarya</taxon>
        <taxon>Ascomycota</taxon>
        <taxon>Saccharomycotina</taxon>
        <taxon>Pichiomycetes</taxon>
        <taxon>Pichiales</taxon>
        <taxon>Pichiaceae</taxon>
        <taxon>Ambrosiozyma</taxon>
    </lineage>
</organism>
<reference evidence="1" key="1">
    <citation type="submission" date="2023-04" db="EMBL/GenBank/DDBJ databases">
        <title>Ambrosiozyma monospora NBRC 10751.</title>
        <authorList>
            <person name="Ichikawa N."/>
            <person name="Sato H."/>
            <person name="Tonouchi N."/>
        </authorList>
    </citation>
    <scope>NUCLEOTIDE SEQUENCE</scope>
    <source>
        <strain evidence="1">NBRC 10751</strain>
    </source>
</reference>
<sequence>MCEQCNDLSEFVELLEGGYSSAIAKATLSEFESELFEVLTSSNNMFEGPKGPSPFSPFTLIFGFHFAYVAEDPTHWVHLKNWLIVLLRLVRALPFVDETDLWYMIKCLTLSVKAHGASTSGFETTVNDIVALVEELIVFMGFSFIGNEMRGHFIKSIPLLNGLANPDIASYKKHLIGSPVTIQLSVQLEKLFKDQDAIERNIRRHENCVLMHQPEPDTHQEFLQLSSELEGDFNIPVDVEDVQDTSPISIPF</sequence>
<protein>
    <submittedName>
        <fullName evidence="1">Unnamed protein product</fullName>
    </submittedName>
</protein>
<gene>
    <name evidence="1" type="ORF">Amon02_000819000</name>
</gene>
<name>A0ACB5TFF3_AMBMO</name>
<dbReference type="Proteomes" id="UP001165064">
    <property type="component" value="Unassembled WGS sequence"/>
</dbReference>
<dbReference type="EMBL" id="BSXS01007112">
    <property type="protein sequence ID" value="GME87394.1"/>
    <property type="molecule type" value="Genomic_DNA"/>
</dbReference>